<dbReference type="AlphaFoldDB" id="A0A2V3DV53"/>
<feature type="transmembrane region" description="Helical" evidence="2">
    <location>
        <begin position="60"/>
        <end position="79"/>
    </location>
</feature>
<feature type="domain" description="EamA" evidence="3">
    <location>
        <begin position="32"/>
        <end position="164"/>
    </location>
</feature>
<dbReference type="Proteomes" id="UP000246303">
    <property type="component" value="Unassembled WGS sequence"/>
</dbReference>
<dbReference type="OrthoDB" id="6707571at2"/>
<dbReference type="InterPro" id="IPR000620">
    <property type="entry name" value="EamA_dom"/>
</dbReference>
<dbReference type="PANTHER" id="PTHR22911:SF137">
    <property type="entry name" value="SOLUTE CARRIER FAMILY 35 MEMBER G2-RELATED"/>
    <property type="match status" value="1"/>
</dbReference>
<feature type="transmembrane region" description="Helical" evidence="2">
    <location>
        <begin position="27"/>
        <end position="54"/>
    </location>
</feature>
<feature type="transmembrane region" description="Helical" evidence="2">
    <location>
        <begin position="269"/>
        <end position="287"/>
    </location>
</feature>
<keyword evidence="2" id="KW-0472">Membrane</keyword>
<keyword evidence="2" id="KW-0812">Transmembrane</keyword>
<organism evidence="4 5">
    <name type="scientific">Arthrobacter psychrochitiniphilus</name>
    <dbReference type="NCBI Taxonomy" id="291045"/>
    <lineage>
        <taxon>Bacteria</taxon>
        <taxon>Bacillati</taxon>
        <taxon>Actinomycetota</taxon>
        <taxon>Actinomycetes</taxon>
        <taxon>Micrococcales</taxon>
        <taxon>Micrococcaceae</taxon>
        <taxon>Arthrobacter</taxon>
    </lineage>
</organism>
<reference evidence="4 5" key="1">
    <citation type="submission" date="2018-05" db="EMBL/GenBank/DDBJ databases">
        <title>Genetic diversity of glacier-inhabiting Cryobacterium bacteria in China and description of Cryobacterium mengkeensis sp. nov. and Arthrobacter glacialis sp. nov.</title>
        <authorList>
            <person name="Liu Q."/>
            <person name="Xin Y.-H."/>
        </authorList>
    </citation>
    <scope>NUCLEOTIDE SEQUENCE [LARGE SCALE GENOMIC DNA]</scope>
    <source>
        <strain evidence="4 5">GP3</strain>
    </source>
</reference>
<accession>A0A2V3DV53</accession>
<dbReference type="EMBL" id="QHLZ01000001">
    <property type="protein sequence ID" value="PXA69238.1"/>
    <property type="molecule type" value="Genomic_DNA"/>
</dbReference>
<feature type="transmembrane region" description="Helical" evidence="2">
    <location>
        <begin position="175"/>
        <end position="192"/>
    </location>
</feature>
<evidence type="ECO:0000313" key="5">
    <source>
        <dbReference type="Proteomes" id="UP000246303"/>
    </source>
</evidence>
<proteinExistence type="inferred from homology"/>
<name>A0A2V3DV53_9MICC</name>
<keyword evidence="5" id="KW-1185">Reference proteome</keyword>
<evidence type="ECO:0000259" key="3">
    <source>
        <dbReference type="Pfam" id="PF00892"/>
    </source>
</evidence>
<feature type="transmembrane region" description="Helical" evidence="2">
    <location>
        <begin position="236"/>
        <end position="257"/>
    </location>
</feature>
<comment type="similarity">
    <text evidence="1">Belongs to the EamA transporter family.</text>
</comment>
<evidence type="ECO:0000256" key="2">
    <source>
        <dbReference type="SAM" id="Phobius"/>
    </source>
</evidence>
<keyword evidence="2" id="KW-1133">Transmembrane helix</keyword>
<dbReference type="PANTHER" id="PTHR22911">
    <property type="entry name" value="ACYL-MALONYL CONDENSING ENZYME-RELATED"/>
    <property type="match status" value="1"/>
</dbReference>
<feature type="transmembrane region" description="Helical" evidence="2">
    <location>
        <begin position="204"/>
        <end position="224"/>
    </location>
</feature>
<dbReference type="GO" id="GO:0016020">
    <property type="term" value="C:membrane"/>
    <property type="evidence" value="ECO:0007669"/>
    <property type="project" value="InterPro"/>
</dbReference>
<gene>
    <name evidence="4" type="ORF">CVS29_01320</name>
</gene>
<comment type="caution">
    <text evidence="4">The sequence shown here is derived from an EMBL/GenBank/DDBJ whole genome shotgun (WGS) entry which is preliminary data.</text>
</comment>
<feature type="domain" description="EamA" evidence="3">
    <location>
        <begin position="175"/>
        <end position="307"/>
    </location>
</feature>
<feature type="transmembrane region" description="Helical" evidence="2">
    <location>
        <begin position="293"/>
        <end position="314"/>
    </location>
</feature>
<dbReference type="InterPro" id="IPR037185">
    <property type="entry name" value="EmrE-like"/>
</dbReference>
<protein>
    <recommendedName>
        <fullName evidence="3">EamA domain-containing protein</fullName>
    </recommendedName>
</protein>
<sequence length="333" mass="34361">MTLVEGQAVQPDINQQPTAVTPRTGPVAVTVGVGFVLLSAVAFASTPAFVRLAYTAQLNGLSLVAFRCLIAAIVLWLVSRLMREKKVAGSIAWRLILLGALLFGPQMWAYFAALERLDTSITVAIIYIYPALVAILVALRVHRFPRVAEILLLALGLSGVGIIVLSNSVGIGSSAGMMLAVVTAVGYAFYVFAAGATVGDTPPLTAASLVLLGAGVSSVIAALLTGQLEFPSSGLGMGYLALHGVVIVPIGLAAYYAGLKRLGATYTSLVDTSQPALAALIGVAALGERLLPVQTVGIVAIIAAVLGLPVMALIQSRKSRRRGAGTKNMATKT</sequence>
<evidence type="ECO:0000256" key="1">
    <source>
        <dbReference type="ARBA" id="ARBA00007362"/>
    </source>
</evidence>
<feature type="transmembrane region" description="Helical" evidence="2">
    <location>
        <begin position="119"/>
        <end position="139"/>
    </location>
</feature>
<dbReference type="Pfam" id="PF00892">
    <property type="entry name" value="EamA"/>
    <property type="match status" value="2"/>
</dbReference>
<feature type="transmembrane region" description="Helical" evidence="2">
    <location>
        <begin position="151"/>
        <end position="169"/>
    </location>
</feature>
<dbReference type="SUPFAM" id="SSF103481">
    <property type="entry name" value="Multidrug resistance efflux transporter EmrE"/>
    <property type="match status" value="2"/>
</dbReference>
<feature type="transmembrane region" description="Helical" evidence="2">
    <location>
        <begin position="91"/>
        <end position="113"/>
    </location>
</feature>
<evidence type="ECO:0000313" key="4">
    <source>
        <dbReference type="EMBL" id="PXA69238.1"/>
    </source>
</evidence>